<gene>
    <name evidence="1" type="ORF">A2995_00730</name>
</gene>
<sequence length="75" mass="8105">MNHYVCTGGCDEVSDNQGVCQNKNCLKNGQPLHKCDCSDKTHHGLITICQKCGTLCRTKGGCEVESFKSELGLGE</sequence>
<dbReference type="AlphaFoldDB" id="A0A1F6X0X6"/>
<dbReference type="Proteomes" id="UP000185809">
    <property type="component" value="Unassembled WGS sequence"/>
</dbReference>
<comment type="caution">
    <text evidence="1">The sequence shown here is derived from an EMBL/GenBank/DDBJ whole genome shotgun (WGS) entry which is preliminary data.</text>
</comment>
<protein>
    <submittedName>
        <fullName evidence="1">Uncharacterized protein</fullName>
    </submittedName>
</protein>
<proteinExistence type="predicted"/>
<dbReference type="EMBL" id="MFUP01000008">
    <property type="protein sequence ID" value="OGI87788.1"/>
    <property type="molecule type" value="Genomic_DNA"/>
</dbReference>
<reference evidence="1 2" key="1">
    <citation type="journal article" date="2016" name="Nat. Commun.">
        <title>Thousands of microbial genomes shed light on interconnected biogeochemical processes in an aquifer system.</title>
        <authorList>
            <person name="Anantharaman K."/>
            <person name="Brown C.T."/>
            <person name="Hug L.A."/>
            <person name="Sharon I."/>
            <person name="Castelle C.J."/>
            <person name="Probst A.J."/>
            <person name="Thomas B.C."/>
            <person name="Singh A."/>
            <person name="Wilkins M.J."/>
            <person name="Karaoz U."/>
            <person name="Brodie E.L."/>
            <person name="Williams K.H."/>
            <person name="Hubbard S.S."/>
            <person name="Banfield J.F."/>
        </authorList>
    </citation>
    <scope>NUCLEOTIDE SEQUENCE [LARGE SCALE GENOMIC DNA]</scope>
</reference>
<evidence type="ECO:0000313" key="2">
    <source>
        <dbReference type="Proteomes" id="UP000185809"/>
    </source>
</evidence>
<organism evidence="1 2">
    <name type="scientific">Candidatus Nomurabacteria bacterium RIFCSPLOWO2_01_FULL_33_24</name>
    <dbReference type="NCBI Taxonomy" id="1801765"/>
    <lineage>
        <taxon>Bacteria</taxon>
        <taxon>Candidatus Nomuraibacteriota</taxon>
    </lineage>
</organism>
<name>A0A1F6X0X6_9BACT</name>
<accession>A0A1F6X0X6</accession>
<evidence type="ECO:0000313" key="1">
    <source>
        <dbReference type="EMBL" id="OGI87788.1"/>
    </source>
</evidence>